<dbReference type="Proteomes" id="UP000807306">
    <property type="component" value="Unassembled WGS sequence"/>
</dbReference>
<dbReference type="Gene3D" id="3.30.710.10">
    <property type="entry name" value="Potassium Channel Kv1.1, Chain A"/>
    <property type="match status" value="1"/>
</dbReference>
<accession>A0A9P6EUI8</accession>
<feature type="compositionally biased region" description="Polar residues" evidence="1">
    <location>
        <begin position="217"/>
        <end position="238"/>
    </location>
</feature>
<organism evidence="3 4">
    <name type="scientific">Crepidotus variabilis</name>
    <dbReference type="NCBI Taxonomy" id="179855"/>
    <lineage>
        <taxon>Eukaryota</taxon>
        <taxon>Fungi</taxon>
        <taxon>Dikarya</taxon>
        <taxon>Basidiomycota</taxon>
        <taxon>Agaricomycotina</taxon>
        <taxon>Agaricomycetes</taxon>
        <taxon>Agaricomycetidae</taxon>
        <taxon>Agaricales</taxon>
        <taxon>Agaricineae</taxon>
        <taxon>Crepidotaceae</taxon>
        <taxon>Crepidotus</taxon>
    </lineage>
</organism>
<dbReference type="PANTHER" id="PTHR47369:SF1">
    <property type="entry name" value="BTB_POZ DOMAIN-CONTAINING PROTEIN"/>
    <property type="match status" value="1"/>
</dbReference>
<dbReference type="PROSITE" id="PS50097">
    <property type="entry name" value="BTB"/>
    <property type="match status" value="1"/>
</dbReference>
<evidence type="ECO:0000313" key="3">
    <source>
        <dbReference type="EMBL" id="KAF9535770.1"/>
    </source>
</evidence>
<dbReference type="InterPro" id="IPR000210">
    <property type="entry name" value="BTB/POZ_dom"/>
</dbReference>
<evidence type="ECO:0000256" key="1">
    <source>
        <dbReference type="SAM" id="MobiDB-lite"/>
    </source>
</evidence>
<dbReference type="OrthoDB" id="6359943at2759"/>
<keyword evidence="4" id="KW-1185">Reference proteome</keyword>
<evidence type="ECO:0000259" key="2">
    <source>
        <dbReference type="PROSITE" id="PS50097"/>
    </source>
</evidence>
<sequence>MNSPGPTATDIQSHLYNSFIQGSTYDVAIRVTGNWTALYKLHRVVLIQSGFFRSLFTAGFVESKPNRPRSSSEEICVSFDDYNITRPAFEICISRLYGGGPSLFVSPNLIPTTNNPLGPPFSGILEPEDLPVGHQPASPRFLLSLLATSIYLSIPAVASQSLSLILKTVGPKTVLDYLNFACGKCFTYSNPLPEDTLPAVGLEKIAFEVGDDDRVDGQSTTKSIEGLKSTSSQISAGTGSPESEESEPEDLSHRQEPCYHYGTVSDKIGEACACWLARWATDMLPYEDINFILPDSRLRSKSVSSIISSKLSGSLKSTQSASTVPPLWGRGGLTAKWAATLVSADTLFVKNERERYNFAKSVVELRRSEGILEEEEVIWTEMFERGIHYVNMPFEDIHHIGQDISPTTRRPYVTISTLQASHWCQSVLKHAVTSRPYNPSSPATGTSSPPPRDKELGIALTTAEILSQLSNARPNDPERFKPYYPVFNDQSVRVGDGGTSAVTTSTGAILSMEELFSPFHNPAPRQPRAATAQEPIPAVSIVTTEDKFFGLVTPRMVAQDCINSDPNGKAKWSPYPPYRFSVEFWDVDLLKEKSRLHSQTIWYAGSLFNVYVQLVRKKGQAQLGIYLHRQSHVDPLPASSIPPTSRNPGDGTDNHHYRQPSFPSFPLPASPQIPNHYSPSIHPVTSRSGTPAQRNGTASSPPSPSSSPPIGSAPFILSASPSTLTLSPPQHNYRDPRTAISAYFSISCASATGSSQTRFSSSPDTFTVSQSWGWKSSSLRTEEFLELGTQALPSGTVRGKEVSLRATVVLGLV</sequence>
<feature type="domain" description="BTB" evidence="2">
    <location>
        <begin position="25"/>
        <end position="99"/>
    </location>
</feature>
<feature type="region of interest" description="Disordered" evidence="1">
    <location>
        <begin position="213"/>
        <end position="254"/>
    </location>
</feature>
<gene>
    <name evidence="3" type="ORF">CPB83DRAFT_779953</name>
</gene>
<feature type="region of interest" description="Disordered" evidence="1">
    <location>
        <begin position="634"/>
        <end position="714"/>
    </location>
</feature>
<feature type="region of interest" description="Disordered" evidence="1">
    <location>
        <begin position="434"/>
        <end position="454"/>
    </location>
</feature>
<dbReference type="InterPro" id="IPR011333">
    <property type="entry name" value="SKP1/BTB/POZ_sf"/>
</dbReference>
<comment type="caution">
    <text evidence="3">The sequence shown here is derived from an EMBL/GenBank/DDBJ whole genome shotgun (WGS) entry which is preliminary data.</text>
</comment>
<evidence type="ECO:0000313" key="4">
    <source>
        <dbReference type="Proteomes" id="UP000807306"/>
    </source>
</evidence>
<proteinExistence type="predicted"/>
<dbReference type="PANTHER" id="PTHR47369">
    <property type="entry name" value="BTB/POZ DOMAIN-CONTAINING PROTEIN"/>
    <property type="match status" value="1"/>
</dbReference>
<name>A0A9P6EUI8_9AGAR</name>
<dbReference type="SUPFAM" id="SSF54695">
    <property type="entry name" value="POZ domain"/>
    <property type="match status" value="1"/>
</dbReference>
<dbReference type="AlphaFoldDB" id="A0A9P6EUI8"/>
<dbReference type="EMBL" id="MU157824">
    <property type="protein sequence ID" value="KAF9535770.1"/>
    <property type="molecule type" value="Genomic_DNA"/>
</dbReference>
<protein>
    <recommendedName>
        <fullName evidence="2">BTB domain-containing protein</fullName>
    </recommendedName>
</protein>
<feature type="compositionally biased region" description="Polar residues" evidence="1">
    <location>
        <begin position="672"/>
        <end position="698"/>
    </location>
</feature>
<reference evidence="3" key="1">
    <citation type="submission" date="2020-11" db="EMBL/GenBank/DDBJ databases">
        <authorList>
            <consortium name="DOE Joint Genome Institute"/>
            <person name="Ahrendt S."/>
            <person name="Riley R."/>
            <person name="Andreopoulos W."/>
            <person name="Labutti K."/>
            <person name="Pangilinan J."/>
            <person name="Ruiz-Duenas F.J."/>
            <person name="Barrasa J.M."/>
            <person name="Sanchez-Garcia M."/>
            <person name="Camarero S."/>
            <person name="Miyauchi S."/>
            <person name="Serrano A."/>
            <person name="Linde D."/>
            <person name="Babiker R."/>
            <person name="Drula E."/>
            <person name="Ayuso-Fernandez I."/>
            <person name="Pacheco R."/>
            <person name="Padilla G."/>
            <person name="Ferreira P."/>
            <person name="Barriuso J."/>
            <person name="Kellner H."/>
            <person name="Castanera R."/>
            <person name="Alfaro M."/>
            <person name="Ramirez L."/>
            <person name="Pisabarro A.G."/>
            <person name="Kuo A."/>
            <person name="Tritt A."/>
            <person name="Lipzen A."/>
            <person name="He G."/>
            <person name="Yan M."/>
            <person name="Ng V."/>
            <person name="Cullen D."/>
            <person name="Martin F."/>
            <person name="Rosso M.-N."/>
            <person name="Henrissat B."/>
            <person name="Hibbett D."/>
            <person name="Martinez A.T."/>
            <person name="Grigoriev I.V."/>
        </authorList>
    </citation>
    <scope>NUCLEOTIDE SEQUENCE</scope>
    <source>
        <strain evidence="3">CBS 506.95</strain>
    </source>
</reference>